<evidence type="ECO:0000256" key="1">
    <source>
        <dbReference type="ARBA" id="ARBA00002907"/>
    </source>
</evidence>
<dbReference type="Gene3D" id="1.25.10.10">
    <property type="entry name" value="Leucine-rich Repeat Variant"/>
    <property type="match status" value="2"/>
</dbReference>
<dbReference type="InterPro" id="IPR028426">
    <property type="entry name" value="Huntingtin_fam"/>
</dbReference>
<evidence type="ECO:0000256" key="10">
    <source>
        <dbReference type="SAM" id="Phobius"/>
    </source>
</evidence>
<evidence type="ECO:0000256" key="5">
    <source>
        <dbReference type="ARBA" id="ARBA00022490"/>
    </source>
</evidence>
<dbReference type="Pfam" id="PF20926">
    <property type="entry name" value="Htt_N-HEAT_1"/>
    <property type="match status" value="1"/>
</dbReference>
<dbReference type="InterPro" id="IPR048413">
    <property type="entry name" value="Htt_C-HEAT_rpt"/>
</dbReference>
<dbReference type="Pfam" id="PF20925">
    <property type="entry name" value="Htt_bridge"/>
    <property type="match status" value="1"/>
</dbReference>
<sequence>MATMEKLMKAFESLKSFQQQQGPLSAEELVQKQKKDLATTKKDRVTHCLTICENIVAQSLRYAPIYIYFFLTVMMITVLIYCNKISFCFTLQALMDSNLPRLQLELYKEIKKNAASRSLRAALWRFAELAHLVRPQKCRPYLVNLLPCLTRITKRQEETVQETLSSSIPKIMAALGHFANDGEIKMLLKAFVANLKSSSPTIRRTAASSAVSVCQHSRRTHYFYTWLLNVLLSLVVPVDEEHSSHLILGVLLTLRYLMPLLQQQAPNTSLKGSFGLVRKEADITPTPEQLIQVYEVTLHYTQHWDHNVVTASLELLQQVFRTPPPELLNALITRGKISHTSVFREETVCRARSGSILELIGEYCKLLSGEEEGLEDDPERAEVTTGSFSASVGGDSSSEAPSSSGVSSLGTSDIITEQPRSSQHALQPGDSVDLSASEQGVGPDTPDEEDEEDMLSRSSSGGAGVVSTSGDLVSEGNQMSMGAVLSSPPSDSSQTTTEGPDSAVTPSDCAELVLDGSDSQYSGMQIGTLQDEEEEGAAPPPDKPPELFSQSALALSKPHLLEGKGHNRQSSDSSVDRFIPKEEVLEAAELDNKPSRIKGDIGHYTDPKEEPLVHCVRLLAASFLLTGQRNGLVPDNEVRVSVKALAVSCVGAAATLLPESFFNKLYLQPLEVQEPDEQQYISDILQYIEHGDPQIRGATAILCGALIQAIQLKTRYNTETWLSQIHSVTGNSVTLENFVPLLQRSLKDESSVTCKMACAAVRHCIMALCSGSLSELGLQLLIDLLTLKDCSYWLVRTELLETLAEIDFRLVSFLERKTEKLHKGEHHYTGLLRLQDRVLNDVVLYLLGDEDPRVRHVAANTISRLVPRLFFDCDQAQTDPVVAIARDQSSVYLQLLMHETQPPSQFTVSTITRTYRGYNLGQSAPDVTVENNLSRVIAAVSHALTSSTSRATTFGCCEALWLLSNTFPVCTWSTGWHCGFVSSSVFHLNRSSQYRSQGRSFSLSQPGGSEDMRRSLTVGVASMVLSLISSAWFPLDLSAHQSALLLAGNLLAAVAPKCMKSPWAGEEESNSAPSKVEETWPALNDRSLVVMVEQLFSHLLKILNICAHVLDDTPPGPAVKATLPSLGNTPSLSPIRRKGKEKEMTEPSTTPMSPKKGGEANTGRSADSTATPAVNKSTNLGSFYHLPPYLKLYDALRATHANYKVTLDLHNTNEKFGSFLRSALDVLSQLLEMATLHDIGKCVEEILGYLKSCFSREPTMATVCVQQLLKALFGTNLASQYEGASSHPCRSQGKALRLGSTSVRPGLYHYCFMAPYTHFTQALADASLRNMVQAEQEQDASGWFDVMQKVSNQLRSSITNVTRHRGDKNAIHNHIRLFEPLVIKALKQYTTSTSVALQRQVLDLLAQLVQLRVNYCLLDSDQVFIGFVLKQFEYIEVGQFRDSEEIVPNIFFFLVLLSYERYHSKQIISIPKIIQLCDGIMASDRKAVTHAIPALQPIVHDLFVLRGSNKADAGKELDTQKEVVVSMLLRLIQHHQVLEMFILVLQQCHKENEDKWKRLSRQIADIILPMIGKQQMHLDSHEALGVLNTLFETVAPSSLRPVDMLLKSMFITPSTLASVGTVQLWVSGILAILRVLISQSTEDIILSRIQELSLSPYLLSCPTIRRLCDDDPSPPEAPPTTMEDTNGESQHVPPEETFARFLLQLVGVLLDDIATKQVKVDMSEQQHTFYCQQLGTLLMCLIHIFKSGMFRRITAAGSRLLKAEGGEGGNFYALEGLNSLVLQLITTHPSLVLLWCQVLLIINYTNYTWWSEVHQTPRRHSLSSTKLLSPHSSGEEERPEGKLAMCNREIVRRGALILFCDYVCQNLHDSEHLTWLTVNHVSDLISLSHEPPVQDLISAVHRNSAASGLFIQAIQSRCDNLSTPVMLKKTLQCLEGIHLSQSGALLMLYVDKLLNTPFRVLARMVDTLACRRVEMLLAETLQNSIAQLPLEELDRIQQYLQTSGLAQRHQRFYSLLDRFRATIAEDTTSPAAPITSHPLDGDPPPAPENVEPNKEWYVALVKSQCCLRGEGALYETTELLTKLPQSDLNAIMTCKDFNLCLLASCLSVGVQRVCKDHETVIFDTAQQVAFERLAGVIELLPSPHQPLLPSTQMCADYWQKLNQVYSEPGFYQTVLSLCGVLSQYLLSLSKLPSSLHIPKDKETLITTFSTLAIEVVVWRLLQDQLPLSVDMQISLSCLCLALQQPAVWTHFASHTYLTHTCSIVHCIQLLIHAVAVGPGDQLLRPERKTEQSEDQLDSADKQLEWRCCEIMAELVEGLQSVLALGHHRNKNIPAFLTPILRNVIISLARLPVVNSYTRIPSLVWKLGWSPRPSGEFGTALPEIPVEFLQEKDVFREFLYRINTLGWSSRTQFEETWATLLGVLVTQPITMDQEEETQQEEDLERTQINVLSVQAITSLVLSAMTLPTAGNPAVSCPEQQPRNKILKALDTRFGRKLSVIRGMVEREIQAMVSKRDNIATHFPYHAWDPVPSLSSSTAGTLISHEKLLLQINTEREMGNMDYKLGQVSIHSVWLGNNITPLREEEWGEDEEDEADAPAPASPQLSPINSRKHRAGVDIHSCSQFLLELYSQWILPGSPSSKKTPVVLLSEVVRSLLAVSDLFTERNQFDMMFSTLTELQKVHPPEDEILNQYLVPAICKAAAVLGMDKAIAEPVCRLLESTLRSTHLPSRIGALHGVLYVLECDLLDDTARQLIPTVSEYLLSNLRAIAQFVNLHNQQHVLVMCAVAFYMMENYPLDVGSEFNAGIIQLCCMMLSASEEATPSIIYHCILRGLERLLLSEQLSRMDAETLVKLSVERVNMPSPHRAMAALGLMLTCMYTGVAGEEGKEKGSPGRPADADPTAPDSESVIVAMERVSVLFDRIRKGFPSEARVVARILPQFLDDFFPLQDVMNKVIGEFLSNQQPYPQFMATVVYKVFQTLHATGQSSMVRDWVLLSLSNFTQRTPVAMAMWSLSCFFVSASTSQWISALLPHVISRMGKSDTVDISLFCLVAMDFYQHQIDEELDRRAFQSVFEMVASPGSPYYQLLCCLQSIHHDTSL</sequence>
<proteinExistence type="inferred from homology"/>
<dbReference type="SUPFAM" id="SSF48371">
    <property type="entry name" value="ARM repeat"/>
    <property type="match status" value="2"/>
</dbReference>
<dbReference type="PANTHER" id="PTHR10170:SF10">
    <property type="entry name" value="HUNTINGTIN"/>
    <property type="match status" value="1"/>
</dbReference>
<evidence type="ECO:0000256" key="2">
    <source>
        <dbReference type="ARBA" id="ARBA00004123"/>
    </source>
</evidence>
<evidence type="ECO:0000256" key="9">
    <source>
        <dbReference type="SAM" id="MobiDB-lite"/>
    </source>
</evidence>
<dbReference type="InterPro" id="IPR048411">
    <property type="entry name" value="Htt_N_HEAT_rpt-1"/>
</dbReference>
<feature type="region of interest" description="Disordered" evidence="9">
    <location>
        <begin position="2883"/>
        <end position="2903"/>
    </location>
</feature>
<dbReference type="Ensembl" id="ENSCCRT00015106768.1">
    <property type="protein sequence ID" value="ENSCCRP00015103439.1"/>
    <property type="gene ID" value="ENSCCRG00015041062.1"/>
</dbReference>
<feature type="compositionally biased region" description="Polar residues" evidence="9">
    <location>
        <begin position="1162"/>
        <end position="1172"/>
    </location>
</feature>
<accession>A0A8C2ACE2</accession>
<dbReference type="FunFam" id="1.25.10.10:FF:000273">
    <property type="entry name" value="Huntingtin"/>
    <property type="match status" value="1"/>
</dbReference>
<comment type="subcellular location">
    <subcellularLocation>
        <location evidence="3">Cytoplasm</location>
    </subcellularLocation>
    <subcellularLocation>
        <location evidence="2">Nucleus</location>
    </subcellularLocation>
</comment>
<dbReference type="PANTHER" id="PTHR10170">
    <property type="entry name" value="HUNTINGTON DISEASE PROTEIN"/>
    <property type="match status" value="1"/>
</dbReference>
<feature type="region of interest" description="Disordered" evidence="9">
    <location>
        <begin position="1118"/>
        <end position="1172"/>
    </location>
</feature>
<dbReference type="GO" id="GO:0005634">
    <property type="term" value="C:nucleus"/>
    <property type="evidence" value="ECO:0007669"/>
    <property type="project" value="UniProtKB-SubCell"/>
</dbReference>
<feature type="compositionally biased region" description="Acidic residues" evidence="9">
    <location>
        <begin position="2584"/>
        <end position="2594"/>
    </location>
</feature>
<dbReference type="Pfam" id="PF20927">
    <property type="entry name" value="Htt_C-HEAT"/>
    <property type="match status" value="1"/>
</dbReference>
<keyword evidence="5" id="KW-0963">Cytoplasm</keyword>
<dbReference type="Pfam" id="PF12372">
    <property type="entry name" value="Htt_N-HEAT"/>
    <property type="match status" value="1"/>
</dbReference>
<reference evidence="11" key="1">
    <citation type="submission" date="2025-08" db="UniProtKB">
        <authorList>
            <consortium name="Ensembl"/>
        </authorList>
    </citation>
    <scope>IDENTIFICATION</scope>
</reference>
<feature type="region of interest" description="Disordered" evidence="9">
    <location>
        <begin position="2583"/>
        <end position="2607"/>
    </location>
</feature>
<dbReference type="InterPro" id="IPR024613">
    <property type="entry name" value="Huntingtin_N_HEAT_rpt-2"/>
</dbReference>
<keyword evidence="10" id="KW-0812">Transmembrane</keyword>
<feature type="transmembrane region" description="Helical" evidence="10">
    <location>
        <begin position="65"/>
        <end position="82"/>
    </location>
</feature>
<name>A0A8C2ACE2_CYPCA</name>
<evidence type="ECO:0000256" key="3">
    <source>
        <dbReference type="ARBA" id="ARBA00004496"/>
    </source>
</evidence>
<comment type="similarity">
    <text evidence="4">Belongs to the huntingtin family.</text>
</comment>
<feature type="region of interest" description="Disordered" evidence="9">
    <location>
        <begin position="1669"/>
        <end position="1691"/>
    </location>
</feature>
<dbReference type="InterPro" id="IPR016024">
    <property type="entry name" value="ARM-type_fold"/>
</dbReference>
<organism evidence="11 12">
    <name type="scientific">Cyprinus carpio</name>
    <name type="common">Common carp</name>
    <dbReference type="NCBI Taxonomy" id="7962"/>
    <lineage>
        <taxon>Eukaryota</taxon>
        <taxon>Metazoa</taxon>
        <taxon>Chordata</taxon>
        <taxon>Craniata</taxon>
        <taxon>Vertebrata</taxon>
        <taxon>Euteleostomi</taxon>
        <taxon>Actinopterygii</taxon>
        <taxon>Neopterygii</taxon>
        <taxon>Teleostei</taxon>
        <taxon>Ostariophysi</taxon>
        <taxon>Cypriniformes</taxon>
        <taxon>Cyprinidae</taxon>
        <taxon>Cyprininae</taxon>
        <taxon>Cyprinus</taxon>
    </lineage>
</organism>
<evidence type="ECO:0000256" key="4">
    <source>
        <dbReference type="ARBA" id="ARBA00007153"/>
    </source>
</evidence>
<feature type="compositionally biased region" description="Low complexity" evidence="9">
    <location>
        <begin position="386"/>
        <end position="412"/>
    </location>
</feature>
<evidence type="ECO:0000256" key="7">
    <source>
        <dbReference type="ARBA" id="ARBA00023242"/>
    </source>
</evidence>
<keyword evidence="7" id="KW-0539">Nucleus</keyword>
<dbReference type="GO" id="GO:0005737">
    <property type="term" value="C:cytoplasm"/>
    <property type="evidence" value="ECO:0007669"/>
    <property type="project" value="UniProtKB-SubCell"/>
</dbReference>
<protein>
    <recommendedName>
        <fullName evidence="8">Huntingtin</fullName>
    </recommendedName>
</protein>
<dbReference type="InterPro" id="IPR011989">
    <property type="entry name" value="ARM-like"/>
</dbReference>
<feature type="region of interest" description="Disordered" evidence="9">
    <location>
        <begin position="371"/>
        <end position="507"/>
    </location>
</feature>
<comment type="function">
    <text evidence="1">May play a role in microtubule-mediated transport or vesicle function.</text>
</comment>
<keyword evidence="10" id="KW-0472">Membrane</keyword>
<evidence type="ECO:0000256" key="6">
    <source>
        <dbReference type="ARBA" id="ARBA00022737"/>
    </source>
</evidence>
<evidence type="ECO:0000313" key="12">
    <source>
        <dbReference type="Proteomes" id="UP000694700"/>
    </source>
</evidence>
<feature type="compositionally biased region" description="Polar residues" evidence="9">
    <location>
        <begin position="413"/>
        <end position="425"/>
    </location>
</feature>
<dbReference type="InterPro" id="IPR048412">
    <property type="entry name" value="Htt_bridge"/>
</dbReference>
<evidence type="ECO:0000313" key="11">
    <source>
        <dbReference type="Ensembl" id="ENSCCRP00015103439.1"/>
    </source>
</evidence>
<evidence type="ECO:0000256" key="8">
    <source>
        <dbReference type="ARBA" id="ARBA00068126"/>
    </source>
</evidence>
<keyword evidence="6" id="KW-0677">Repeat</keyword>
<feature type="compositionally biased region" description="Low complexity" evidence="9">
    <location>
        <begin position="456"/>
        <end position="470"/>
    </location>
</feature>
<keyword evidence="10" id="KW-1133">Transmembrane helix</keyword>
<dbReference type="Proteomes" id="UP000694700">
    <property type="component" value="Unplaced"/>
</dbReference>